<feature type="transmembrane region" description="Helical" evidence="7">
    <location>
        <begin position="144"/>
        <end position="164"/>
    </location>
</feature>
<feature type="domain" description="ABC transporter" evidence="8">
    <location>
        <begin position="355"/>
        <end position="589"/>
    </location>
</feature>
<dbReference type="Proteomes" id="UP000629365">
    <property type="component" value="Unassembled WGS sequence"/>
</dbReference>
<keyword evidence="5 7" id="KW-1133">Transmembrane helix</keyword>
<dbReference type="SUPFAM" id="SSF52540">
    <property type="entry name" value="P-loop containing nucleoside triphosphate hydrolases"/>
    <property type="match status" value="1"/>
</dbReference>
<feature type="domain" description="ABC transmembrane type-1" evidence="9">
    <location>
        <begin position="30"/>
        <end position="312"/>
    </location>
</feature>
<dbReference type="InterPro" id="IPR011527">
    <property type="entry name" value="ABC1_TM_dom"/>
</dbReference>
<dbReference type="Gene3D" id="1.20.1560.10">
    <property type="entry name" value="ABC transporter type 1, transmembrane domain"/>
    <property type="match status" value="1"/>
</dbReference>
<feature type="transmembrane region" description="Helical" evidence="7">
    <location>
        <begin position="256"/>
        <end position="277"/>
    </location>
</feature>
<name>A0ABQ1RF73_9MICO</name>
<comment type="caution">
    <text evidence="10">The sequence shown here is derived from an EMBL/GenBank/DDBJ whole genome shotgun (WGS) entry which is preliminary data.</text>
</comment>
<reference evidence="11" key="1">
    <citation type="journal article" date="2019" name="Int. J. Syst. Evol. Microbiol.">
        <title>The Global Catalogue of Microorganisms (GCM) 10K type strain sequencing project: providing services to taxonomists for standard genome sequencing and annotation.</title>
        <authorList>
            <consortium name="The Broad Institute Genomics Platform"/>
            <consortium name="The Broad Institute Genome Sequencing Center for Infectious Disease"/>
            <person name="Wu L."/>
            <person name="Ma J."/>
        </authorList>
    </citation>
    <scope>NUCLEOTIDE SEQUENCE [LARGE SCALE GENOMIC DNA]</scope>
    <source>
        <strain evidence="11">CCM 7640</strain>
    </source>
</reference>
<dbReference type="EMBL" id="BMCM01000001">
    <property type="protein sequence ID" value="GGD65086.1"/>
    <property type="molecule type" value="Genomic_DNA"/>
</dbReference>
<evidence type="ECO:0000256" key="3">
    <source>
        <dbReference type="ARBA" id="ARBA00022741"/>
    </source>
</evidence>
<evidence type="ECO:0000256" key="4">
    <source>
        <dbReference type="ARBA" id="ARBA00022840"/>
    </source>
</evidence>
<feature type="transmembrane region" description="Helical" evidence="7">
    <location>
        <begin position="29"/>
        <end position="45"/>
    </location>
</feature>
<keyword evidence="4 10" id="KW-0067">ATP-binding</keyword>
<gene>
    <name evidence="10" type="ORF">GCM10007269_05340</name>
</gene>
<dbReference type="InterPro" id="IPR036640">
    <property type="entry name" value="ABC1_TM_sf"/>
</dbReference>
<evidence type="ECO:0000256" key="1">
    <source>
        <dbReference type="ARBA" id="ARBA00004651"/>
    </source>
</evidence>
<feature type="transmembrane region" description="Helical" evidence="7">
    <location>
        <begin position="65"/>
        <end position="86"/>
    </location>
</feature>
<keyword evidence="2 7" id="KW-0812">Transmembrane</keyword>
<dbReference type="GO" id="GO:0005524">
    <property type="term" value="F:ATP binding"/>
    <property type="evidence" value="ECO:0007669"/>
    <property type="project" value="UniProtKB-KW"/>
</dbReference>
<evidence type="ECO:0000256" key="6">
    <source>
        <dbReference type="ARBA" id="ARBA00023136"/>
    </source>
</evidence>
<evidence type="ECO:0000256" key="2">
    <source>
        <dbReference type="ARBA" id="ARBA00022692"/>
    </source>
</evidence>
<evidence type="ECO:0000256" key="5">
    <source>
        <dbReference type="ARBA" id="ARBA00022989"/>
    </source>
</evidence>
<keyword evidence="11" id="KW-1185">Reference proteome</keyword>
<dbReference type="PANTHER" id="PTHR43394:SF1">
    <property type="entry name" value="ATP-BINDING CASSETTE SUB-FAMILY B MEMBER 10, MITOCHONDRIAL"/>
    <property type="match status" value="1"/>
</dbReference>
<dbReference type="Pfam" id="PF00005">
    <property type="entry name" value="ABC_tran"/>
    <property type="match status" value="1"/>
</dbReference>
<evidence type="ECO:0000256" key="7">
    <source>
        <dbReference type="SAM" id="Phobius"/>
    </source>
</evidence>
<accession>A0ABQ1RF73</accession>
<keyword evidence="3" id="KW-0547">Nucleotide-binding</keyword>
<feature type="transmembrane region" description="Helical" evidence="7">
    <location>
        <begin position="170"/>
        <end position="188"/>
    </location>
</feature>
<protein>
    <submittedName>
        <fullName evidence="10">Multidrug ABC transporter ATP-binding protein</fullName>
    </submittedName>
</protein>
<evidence type="ECO:0000259" key="8">
    <source>
        <dbReference type="PROSITE" id="PS50893"/>
    </source>
</evidence>
<dbReference type="InterPro" id="IPR039421">
    <property type="entry name" value="Type_1_exporter"/>
</dbReference>
<dbReference type="InterPro" id="IPR003593">
    <property type="entry name" value="AAA+_ATPase"/>
</dbReference>
<dbReference type="Pfam" id="PF00664">
    <property type="entry name" value="ABC_membrane"/>
    <property type="match status" value="1"/>
</dbReference>
<evidence type="ECO:0000259" key="9">
    <source>
        <dbReference type="PROSITE" id="PS50929"/>
    </source>
</evidence>
<dbReference type="RefSeq" id="WP_188434994.1">
    <property type="nucleotide sequence ID" value="NZ_BMCM01000001.1"/>
</dbReference>
<dbReference type="CDD" id="cd07346">
    <property type="entry name" value="ABC_6TM_exporters"/>
    <property type="match status" value="1"/>
</dbReference>
<dbReference type="PROSITE" id="PS50893">
    <property type="entry name" value="ABC_TRANSPORTER_2"/>
    <property type="match status" value="1"/>
</dbReference>
<dbReference type="SMART" id="SM00382">
    <property type="entry name" value="AAA"/>
    <property type="match status" value="1"/>
</dbReference>
<evidence type="ECO:0000313" key="11">
    <source>
        <dbReference type="Proteomes" id="UP000629365"/>
    </source>
</evidence>
<dbReference type="SUPFAM" id="SSF90123">
    <property type="entry name" value="ABC transporter transmembrane region"/>
    <property type="match status" value="1"/>
</dbReference>
<dbReference type="InterPro" id="IPR003439">
    <property type="entry name" value="ABC_transporter-like_ATP-bd"/>
</dbReference>
<dbReference type="Gene3D" id="3.40.50.300">
    <property type="entry name" value="P-loop containing nucleotide triphosphate hydrolases"/>
    <property type="match status" value="1"/>
</dbReference>
<sequence length="599" mass="63242">MSDPTLPIASSRDVWAALSNFWRDRRGRFVLIAVLYGAAAVAALAPPKLFGALIDRLDAGADGGVIALFCGGMIVSVVTQAALLLLATRTALVLGEDVFRGVRDEFMRNALRLPIGLIERGGTGELVTRTTQDVRSLGGTVRDAIPQTLIAVVTVVLTVVAAALTAPLIAPVYLLALPLLVVVMRWYVRRAPAVYHRLGGSYGAMFASVHETSSGSRTVEALSLQDARNRSIDQTIGAHWSAAVGRIRLRQMMLPWSNLSFAIPVFASLAWGGWLAIDGRVSIGAVVAVTLYASALVAPMESLIECTDELQRGFVSFARVLGISRTPQEHDPVPIAHPAAATAVDPAVGPASGDVELHDVRFAYRAGREVLHGVSLHIVPGERLAVVGPSGAGKSTLARLLAGLDSPAAGRVCVGGVDLAELDVAHRRRAVLLVTQESHIFATSIRDNVLLARPDANDMQLSAALTTVGAQRWITALEEGWHTMVGRGGHVLSGAQEQQLALARVVLADPRTIVLDEATSSMDPGAARELESALGAALAGRTVIAIAHRLSTAHDADRIAVVDAGRLVELGTHDELVSAAGGYADLWNAWSDDGAMRDH</sequence>
<evidence type="ECO:0000313" key="10">
    <source>
        <dbReference type="EMBL" id="GGD65086.1"/>
    </source>
</evidence>
<keyword evidence="6 7" id="KW-0472">Membrane</keyword>
<dbReference type="InterPro" id="IPR027417">
    <property type="entry name" value="P-loop_NTPase"/>
</dbReference>
<dbReference type="PROSITE" id="PS50929">
    <property type="entry name" value="ABC_TM1F"/>
    <property type="match status" value="1"/>
</dbReference>
<organism evidence="10 11">
    <name type="scientific">Microbacterium murale</name>
    <dbReference type="NCBI Taxonomy" id="1081040"/>
    <lineage>
        <taxon>Bacteria</taxon>
        <taxon>Bacillati</taxon>
        <taxon>Actinomycetota</taxon>
        <taxon>Actinomycetes</taxon>
        <taxon>Micrococcales</taxon>
        <taxon>Microbacteriaceae</taxon>
        <taxon>Microbacterium</taxon>
    </lineage>
</organism>
<proteinExistence type="predicted"/>
<comment type="subcellular location">
    <subcellularLocation>
        <location evidence="1">Cell membrane</location>
        <topology evidence="1">Multi-pass membrane protein</topology>
    </subcellularLocation>
</comment>
<dbReference type="PANTHER" id="PTHR43394">
    <property type="entry name" value="ATP-DEPENDENT PERMEASE MDL1, MITOCHONDRIAL"/>
    <property type="match status" value="1"/>
</dbReference>